<feature type="region of interest" description="Disordered" evidence="1">
    <location>
        <begin position="31"/>
        <end position="55"/>
    </location>
</feature>
<organism evidence="3 4">
    <name type="scientific">Brucella intermedia 229E</name>
    <dbReference type="NCBI Taxonomy" id="1337887"/>
    <lineage>
        <taxon>Bacteria</taxon>
        <taxon>Pseudomonadati</taxon>
        <taxon>Pseudomonadota</taxon>
        <taxon>Alphaproteobacteria</taxon>
        <taxon>Hyphomicrobiales</taxon>
        <taxon>Brucellaceae</taxon>
        <taxon>Brucella/Ochrobactrum group</taxon>
        <taxon>Brucella</taxon>
    </lineage>
</organism>
<sequence length="55" mass="5759">MKNILKNFAAFGIAPLVALGIAFASTVGGASAEEGGNAAEPEHFPIHHPKQEKWS</sequence>
<name>U4VFJ6_9HYPH</name>
<gene>
    <name evidence="3" type="ORF">Q644_20990</name>
</gene>
<dbReference type="PATRIC" id="fig|1337887.3.peg.2908"/>
<feature type="compositionally biased region" description="Basic and acidic residues" evidence="1">
    <location>
        <begin position="40"/>
        <end position="55"/>
    </location>
</feature>
<evidence type="ECO:0000313" key="4">
    <source>
        <dbReference type="Proteomes" id="UP000016842"/>
    </source>
</evidence>
<comment type="caution">
    <text evidence="3">The sequence shown here is derived from an EMBL/GenBank/DDBJ whole genome shotgun (WGS) entry which is preliminary data.</text>
</comment>
<proteinExistence type="predicted"/>
<feature type="chain" id="PRO_5004656993" evidence="2">
    <location>
        <begin position="25"/>
        <end position="55"/>
    </location>
</feature>
<dbReference type="AlphaFoldDB" id="U4VFJ6"/>
<evidence type="ECO:0000256" key="2">
    <source>
        <dbReference type="SAM" id="SignalP"/>
    </source>
</evidence>
<dbReference type="EMBL" id="ASXJ01000155">
    <property type="protein sequence ID" value="ERM01546.1"/>
    <property type="molecule type" value="Genomic_DNA"/>
</dbReference>
<accession>U4VFJ6</accession>
<feature type="signal peptide" evidence="2">
    <location>
        <begin position="1"/>
        <end position="24"/>
    </location>
</feature>
<keyword evidence="2" id="KW-0732">Signal</keyword>
<dbReference type="Proteomes" id="UP000016842">
    <property type="component" value="Unassembled WGS sequence"/>
</dbReference>
<evidence type="ECO:0000256" key="1">
    <source>
        <dbReference type="SAM" id="MobiDB-lite"/>
    </source>
</evidence>
<protein>
    <submittedName>
        <fullName evidence="3">Uncharacterized protein</fullName>
    </submittedName>
</protein>
<evidence type="ECO:0000313" key="3">
    <source>
        <dbReference type="EMBL" id="ERM01546.1"/>
    </source>
</evidence>
<reference evidence="3 4" key="1">
    <citation type="journal article" date="2014" name="FEMS Microbiol. Lett.">
        <title>Genome sequencing analysis reveals virulence-related gene content of Ochrobactrum intermedium strain 229E, a urease-positive strain isolated from the human gastric niche.</title>
        <authorList>
            <person name="Kulkarni G.J."/>
            <person name="Shetty S."/>
            <person name="Dharne M.S."/>
            <person name="Shouche Y.S."/>
        </authorList>
    </citation>
    <scope>NUCLEOTIDE SEQUENCE [LARGE SCALE GENOMIC DNA]</scope>
    <source>
        <strain evidence="3 4">229E</strain>
    </source>
</reference>